<comment type="similarity">
    <text evidence="7">Belongs to the MurCDEF family.</text>
</comment>
<gene>
    <name evidence="7" type="primary">murD</name>
    <name evidence="11" type="ORF">A3D07_00185</name>
</gene>
<feature type="domain" description="Mur ligase C-terminal" evidence="9">
    <location>
        <begin position="308"/>
        <end position="427"/>
    </location>
</feature>
<comment type="pathway">
    <text evidence="2 7 8">Cell wall biogenesis; peptidoglycan biosynthesis.</text>
</comment>
<dbReference type="SUPFAM" id="SSF51984">
    <property type="entry name" value="MurCD N-terminal domain"/>
    <property type="match status" value="1"/>
</dbReference>
<dbReference type="NCBIfam" id="TIGR01087">
    <property type="entry name" value="murD"/>
    <property type="match status" value="1"/>
</dbReference>
<dbReference type="EC" id="6.3.2.9" evidence="7 8"/>
<dbReference type="Pfam" id="PF08245">
    <property type="entry name" value="Mur_ligase_M"/>
    <property type="match status" value="1"/>
</dbReference>
<dbReference type="SUPFAM" id="SSF53244">
    <property type="entry name" value="MurD-like peptide ligases, peptide-binding domain"/>
    <property type="match status" value="1"/>
</dbReference>
<dbReference type="InterPro" id="IPR036615">
    <property type="entry name" value="Mur_ligase_C_dom_sf"/>
</dbReference>
<dbReference type="GO" id="GO:0071555">
    <property type="term" value="P:cell wall organization"/>
    <property type="evidence" value="ECO:0007669"/>
    <property type="project" value="UniProtKB-KW"/>
</dbReference>
<protein>
    <recommendedName>
        <fullName evidence="7 8">UDP-N-acetylmuramoylalanine--D-glutamate ligase</fullName>
        <ecNumber evidence="7 8">6.3.2.9</ecNumber>
    </recommendedName>
    <alternativeName>
        <fullName evidence="7">D-glutamic acid-adding enzyme</fullName>
    </alternativeName>
    <alternativeName>
        <fullName evidence="7">UDP-N-acetylmuramoyl-L-alanyl-D-glutamate synthetase</fullName>
    </alternativeName>
</protein>
<dbReference type="Pfam" id="PF02875">
    <property type="entry name" value="Mur_ligase_C"/>
    <property type="match status" value="1"/>
</dbReference>
<dbReference type="STRING" id="1797716.A3D07_00185"/>
<dbReference type="Gene3D" id="3.40.50.720">
    <property type="entry name" value="NAD(P)-binding Rossmann-like Domain"/>
    <property type="match status" value="1"/>
</dbReference>
<evidence type="ECO:0000256" key="4">
    <source>
        <dbReference type="ARBA" id="ARBA00022598"/>
    </source>
</evidence>
<organism evidence="11 12">
    <name type="scientific">Candidatus Curtissbacteria bacterium RIFCSPHIGHO2_02_FULL_42_15</name>
    <dbReference type="NCBI Taxonomy" id="1797716"/>
    <lineage>
        <taxon>Bacteria</taxon>
        <taxon>Candidatus Curtissiibacteriota</taxon>
    </lineage>
</organism>
<evidence type="ECO:0000259" key="10">
    <source>
        <dbReference type="Pfam" id="PF08245"/>
    </source>
</evidence>
<evidence type="ECO:0000256" key="2">
    <source>
        <dbReference type="ARBA" id="ARBA00004752"/>
    </source>
</evidence>
<dbReference type="GO" id="GO:0005737">
    <property type="term" value="C:cytoplasm"/>
    <property type="evidence" value="ECO:0007669"/>
    <property type="project" value="UniProtKB-SubCell"/>
</dbReference>
<dbReference type="PANTHER" id="PTHR43692:SF1">
    <property type="entry name" value="UDP-N-ACETYLMURAMOYLALANINE--D-GLUTAMATE LIGASE"/>
    <property type="match status" value="1"/>
</dbReference>
<dbReference type="InterPro" id="IPR004101">
    <property type="entry name" value="Mur_ligase_C"/>
</dbReference>
<evidence type="ECO:0000256" key="3">
    <source>
        <dbReference type="ARBA" id="ARBA00022490"/>
    </source>
</evidence>
<evidence type="ECO:0000256" key="8">
    <source>
        <dbReference type="RuleBase" id="RU003664"/>
    </source>
</evidence>
<keyword evidence="7 8" id="KW-0132">Cell division</keyword>
<comment type="catalytic activity">
    <reaction evidence="7 8">
        <text>UDP-N-acetyl-alpha-D-muramoyl-L-alanine + D-glutamate + ATP = UDP-N-acetyl-alpha-D-muramoyl-L-alanyl-D-glutamate + ADP + phosphate + H(+)</text>
        <dbReference type="Rhea" id="RHEA:16429"/>
        <dbReference type="ChEBI" id="CHEBI:15378"/>
        <dbReference type="ChEBI" id="CHEBI:29986"/>
        <dbReference type="ChEBI" id="CHEBI:30616"/>
        <dbReference type="ChEBI" id="CHEBI:43474"/>
        <dbReference type="ChEBI" id="CHEBI:83898"/>
        <dbReference type="ChEBI" id="CHEBI:83900"/>
        <dbReference type="ChEBI" id="CHEBI:456216"/>
        <dbReference type="EC" id="6.3.2.9"/>
    </reaction>
</comment>
<evidence type="ECO:0000313" key="12">
    <source>
        <dbReference type="Proteomes" id="UP000177124"/>
    </source>
</evidence>
<dbReference type="GO" id="GO:0008360">
    <property type="term" value="P:regulation of cell shape"/>
    <property type="evidence" value="ECO:0007669"/>
    <property type="project" value="UniProtKB-KW"/>
</dbReference>
<evidence type="ECO:0000256" key="7">
    <source>
        <dbReference type="HAMAP-Rule" id="MF_00639"/>
    </source>
</evidence>
<keyword evidence="5 7" id="KW-0547">Nucleotide-binding</keyword>
<dbReference type="GO" id="GO:0005524">
    <property type="term" value="F:ATP binding"/>
    <property type="evidence" value="ECO:0007669"/>
    <property type="project" value="UniProtKB-UniRule"/>
</dbReference>
<dbReference type="EMBL" id="MFBF01000057">
    <property type="protein sequence ID" value="OGD89991.1"/>
    <property type="molecule type" value="Genomic_DNA"/>
</dbReference>
<keyword evidence="4 7" id="KW-0436">Ligase</keyword>
<name>A0A1F5GDP8_9BACT</name>
<dbReference type="Pfam" id="PF21799">
    <property type="entry name" value="MurD-like_N"/>
    <property type="match status" value="1"/>
</dbReference>
<comment type="function">
    <text evidence="7 8">Cell wall formation. Catalyzes the addition of glutamate to the nucleotide precursor UDP-N-acetylmuramoyl-L-alanine (UMA).</text>
</comment>
<reference evidence="11 12" key="1">
    <citation type="journal article" date="2016" name="Nat. Commun.">
        <title>Thousands of microbial genomes shed light on interconnected biogeochemical processes in an aquifer system.</title>
        <authorList>
            <person name="Anantharaman K."/>
            <person name="Brown C.T."/>
            <person name="Hug L.A."/>
            <person name="Sharon I."/>
            <person name="Castelle C.J."/>
            <person name="Probst A.J."/>
            <person name="Thomas B.C."/>
            <person name="Singh A."/>
            <person name="Wilkins M.J."/>
            <person name="Karaoz U."/>
            <person name="Brodie E.L."/>
            <person name="Williams K.H."/>
            <person name="Hubbard S.S."/>
            <person name="Banfield J.F."/>
        </authorList>
    </citation>
    <scope>NUCLEOTIDE SEQUENCE [LARGE SCALE GENOMIC DNA]</scope>
</reference>
<proteinExistence type="inferred from homology"/>
<evidence type="ECO:0000256" key="6">
    <source>
        <dbReference type="ARBA" id="ARBA00022840"/>
    </source>
</evidence>
<accession>A0A1F5GDP8</accession>
<dbReference type="AlphaFoldDB" id="A0A1F5GDP8"/>
<dbReference type="InterPro" id="IPR013221">
    <property type="entry name" value="Mur_ligase_cen"/>
</dbReference>
<dbReference type="Gene3D" id="3.90.190.20">
    <property type="entry name" value="Mur ligase, C-terminal domain"/>
    <property type="match status" value="1"/>
</dbReference>
<keyword evidence="3 7" id="KW-0963">Cytoplasm</keyword>
<keyword evidence="7 8" id="KW-0133">Cell shape</keyword>
<dbReference type="PANTHER" id="PTHR43692">
    <property type="entry name" value="UDP-N-ACETYLMURAMOYLALANINE--D-GLUTAMATE LIGASE"/>
    <property type="match status" value="1"/>
</dbReference>
<evidence type="ECO:0000313" key="11">
    <source>
        <dbReference type="EMBL" id="OGD89991.1"/>
    </source>
</evidence>
<dbReference type="GO" id="GO:0008764">
    <property type="term" value="F:UDP-N-acetylmuramoylalanine-D-glutamate ligase activity"/>
    <property type="evidence" value="ECO:0007669"/>
    <property type="project" value="UniProtKB-UniRule"/>
</dbReference>
<comment type="caution">
    <text evidence="11">The sequence shown here is derived from an EMBL/GenBank/DDBJ whole genome shotgun (WGS) entry which is preliminary data.</text>
</comment>
<dbReference type="HAMAP" id="MF_00639">
    <property type="entry name" value="MurD"/>
    <property type="match status" value="1"/>
</dbReference>
<keyword evidence="7 8" id="KW-0961">Cell wall biogenesis/degradation</keyword>
<feature type="binding site" evidence="7">
    <location>
        <begin position="113"/>
        <end position="119"/>
    </location>
    <ligand>
        <name>ATP</name>
        <dbReference type="ChEBI" id="CHEBI:30616"/>
    </ligand>
</feature>
<dbReference type="InterPro" id="IPR036565">
    <property type="entry name" value="Mur-like_cat_sf"/>
</dbReference>
<feature type="domain" description="Mur ligase central" evidence="10">
    <location>
        <begin position="111"/>
        <end position="285"/>
    </location>
</feature>
<keyword evidence="7 8" id="KW-0131">Cell cycle</keyword>
<dbReference type="GO" id="GO:0009252">
    <property type="term" value="P:peptidoglycan biosynthetic process"/>
    <property type="evidence" value="ECO:0007669"/>
    <property type="project" value="UniProtKB-UniRule"/>
</dbReference>
<dbReference type="Gene3D" id="3.40.1190.10">
    <property type="entry name" value="Mur-like, catalytic domain"/>
    <property type="match status" value="1"/>
</dbReference>
<comment type="subcellular location">
    <subcellularLocation>
        <location evidence="1 7 8">Cytoplasm</location>
    </subcellularLocation>
</comment>
<dbReference type="UniPathway" id="UPA00219"/>
<evidence type="ECO:0000256" key="1">
    <source>
        <dbReference type="ARBA" id="ARBA00004496"/>
    </source>
</evidence>
<dbReference type="InterPro" id="IPR005762">
    <property type="entry name" value="MurD"/>
</dbReference>
<evidence type="ECO:0000256" key="5">
    <source>
        <dbReference type="ARBA" id="ARBA00022741"/>
    </source>
</evidence>
<dbReference type="SUPFAM" id="SSF53623">
    <property type="entry name" value="MurD-like peptide ligases, catalytic domain"/>
    <property type="match status" value="1"/>
</dbReference>
<keyword evidence="7 8" id="KW-0573">Peptidoglycan synthesis</keyword>
<evidence type="ECO:0000259" key="9">
    <source>
        <dbReference type="Pfam" id="PF02875"/>
    </source>
</evidence>
<keyword evidence="6 7" id="KW-0067">ATP-binding</keyword>
<sequence length="453" mass="50590">MISGKKIAILGFGLEGASCVNYLGARNQIFIIDQKSKDQIDDYLWKKLKVKDIKFLWRNKLPKALDVDLVVRSPGVRPDSPQIKELLGEKTQVTSTTNIFFDECPSPIIGVTGTKGKGTTATLIYEILRKKSKSVFLAGNIGTPVLEILPKLKKDSFAVLELSSFQLLDLKKSPHLAVILMVTSEHLDWHNNQDEYIDAKKPIVSYQTKNDFAVVNADFANSKEIVRNTKSKIYYFSTKKRTNGVYLKGRKIVSTIKKFEEICDVSKIRLVGKHNIENVLAAVAVSKIYSAKNDDIVKVLTAFKGLEHRLELIAEKNQIQFYNDSFSTTPETTIAAIEAFKNKKVLILGGSSKKSDFSNLAEKIVSDSSIKAILLIGQEAQRIKNSITRYGDFAGNIIDGGENMKKIVKRAFSVAESGSIVLLSPACASFDMFKNYKDRGEKFKTEVQKLKNK</sequence>
<dbReference type="Proteomes" id="UP000177124">
    <property type="component" value="Unassembled WGS sequence"/>
</dbReference>
<dbReference type="GO" id="GO:0051301">
    <property type="term" value="P:cell division"/>
    <property type="evidence" value="ECO:0007669"/>
    <property type="project" value="UniProtKB-KW"/>
</dbReference>